<name>A0A931B7G6_9ACTN</name>
<comment type="caution">
    <text evidence="1">The sequence shown here is derived from an EMBL/GenBank/DDBJ whole genome shotgun (WGS) entry which is preliminary data.</text>
</comment>
<reference evidence="1" key="1">
    <citation type="submission" date="2020-11" db="EMBL/GenBank/DDBJ databases">
        <title>Isolation and identification of active actinomycetes.</title>
        <authorList>
            <person name="Yu B."/>
        </authorList>
    </citation>
    <scope>NUCLEOTIDE SEQUENCE</scope>
    <source>
        <strain evidence="1">NEAU-YB345</strain>
    </source>
</reference>
<dbReference type="InterPro" id="IPR049249">
    <property type="entry name" value="DUF6882"/>
</dbReference>
<dbReference type="RefSeq" id="WP_196194403.1">
    <property type="nucleotide sequence ID" value="NZ_JADPRT010000005.1"/>
</dbReference>
<accession>A0A931B7G6</accession>
<organism evidence="1 2">
    <name type="scientific">Streptacidiphilus fuscans</name>
    <dbReference type="NCBI Taxonomy" id="2789292"/>
    <lineage>
        <taxon>Bacteria</taxon>
        <taxon>Bacillati</taxon>
        <taxon>Actinomycetota</taxon>
        <taxon>Actinomycetes</taxon>
        <taxon>Kitasatosporales</taxon>
        <taxon>Streptomycetaceae</taxon>
        <taxon>Streptacidiphilus</taxon>
    </lineage>
</organism>
<dbReference type="AlphaFoldDB" id="A0A931B7G6"/>
<dbReference type="EMBL" id="JADPRT010000005">
    <property type="protein sequence ID" value="MBF9069248.1"/>
    <property type="molecule type" value="Genomic_DNA"/>
</dbReference>
<sequence length="231" mass="24677">MKSIFSEAFLRHAEYHAAWGTEQLEALGRALPAGGEWTADLDQQVYRAAGRTVRVGLLGTFDVTGRSWLWAWANPGLRGTPVVAASERVAAFGKRNSVPELRDAAVDLSGFDDPRWAAEALAFVAMGVLSAPGYIGQSAGSDTRVYFAPDDPQITLAPLDPIAMPGFLMTGQSLFSRSARQVVRGYFAHHGVRAETATDGTRARLPDGSTVLVTFDALGRIAGVNAEVRAS</sequence>
<dbReference type="Proteomes" id="UP000657385">
    <property type="component" value="Unassembled WGS sequence"/>
</dbReference>
<evidence type="ECO:0000313" key="2">
    <source>
        <dbReference type="Proteomes" id="UP000657385"/>
    </source>
</evidence>
<gene>
    <name evidence="1" type="ORF">I2501_14575</name>
</gene>
<proteinExistence type="predicted"/>
<dbReference type="Pfam" id="PF21813">
    <property type="entry name" value="DUF6882"/>
    <property type="match status" value="1"/>
</dbReference>
<protein>
    <submittedName>
        <fullName evidence="1">Uncharacterized protein</fullName>
    </submittedName>
</protein>
<keyword evidence="2" id="KW-1185">Reference proteome</keyword>
<evidence type="ECO:0000313" key="1">
    <source>
        <dbReference type="EMBL" id="MBF9069248.1"/>
    </source>
</evidence>